<comment type="similarity">
    <text evidence="1">Belongs to the UPF0696 family.</text>
</comment>
<dbReference type="SUPFAM" id="SSF55418">
    <property type="entry name" value="eIF4e-like"/>
    <property type="match status" value="1"/>
</dbReference>
<reference evidence="2 3" key="1">
    <citation type="submission" date="2024-02" db="EMBL/GenBank/DDBJ databases">
        <title>De novo assembly and annotation of 12 fungi associated with fruit tree decline syndrome in Ontario, Canada.</title>
        <authorList>
            <person name="Sulman M."/>
            <person name="Ellouze W."/>
            <person name="Ilyukhin E."/>
        </authorList>
    </citation>
    <scope>NUCLEOTIDE SEQUENCE [LARGE SCALE GENOMIC DNA]</scope>
    <source>
        <strain evidence="2 3">M42-189</strain>
    </source>
</reference>
<dbReference type="EMBL" id="JAKJXO020000018">
    <property type="protein sequence ID" value="KAL1593899.1"/>
    <property type="molecule type" value="Genomic_DNA"/>
</dbReference>
<dbReference type="Proteomes" id="UP001521785">
    <property type="component" value="Unassembled WGS sequence"/>
</dbReference>
<dbReference type="InterPro" id="IPR023398">
    <property type="entry name" value="TIF_eIF4e-like"/>
</dbReference>
<keyword evidence="3" id="KW-1185">Reference proteome</keyword>
<protein>
    <recommendedName>
        <fullName evidence="4">DUF1917-domain-containing protein</fullName>
    </recommendedName>
</protein>
<sequence length="317" mass="36338">MGQEEMVSGDGWISDESSFYGDEHEQDRLETFCEEFRHVNAWSTCKNNLNTIAFQHRNVPQRELSNPGEGQPGSWHLGETAEDFVKRLPPVTTSASDFEWIWVHNPYPQIHGKSKEANALDFTIRGQELLVRSLQIRKDIESKGQSRNRSVITRRLNEESNVLHRRITELAAETNVVCGKWMLFPSLEDVTRIWRLVVDGVISNRLGPTAKVAPDQGKSGERLICIYTKDFRDKHDVLRVLRELVSMGVVNQRNKPVYYKPDAYTYLDIYKASAAEYGLQASLYSSQRLLAEENLQQAVLIPRTQSSLNRFVKTVPE</sequence>
<gene>
    <name evidence="2" type="ORF">SLS60_010632</name>
</gene>
<evidence type="ECO:0000256" key="1">
    <source>
        <dbReference type="ARBA" id="ARBA00010568"/>
    </source>
</evidence>
<dbReference type="PANTHER" id="PTHR31977">
    <property type="entry name" value="UPF0696 PROTEIN C11ORF68"/>
    <property type="match status" value="1"/>
</dbReference>
<accession>A0ABR3QP14</accession>
<comment type="caution">
    <text evidence="2">The sequence shown here is derived from an EMBL/GenBank/DDBJ whole genome shotgun (WGS) entry which is preliminary data.</text>
</comment>
<organism evidence="2 3">
    <name type="scientific">Paraconiothyrium brasiliense</name>
    <dbReference type="NCBI Taxonomy" id="300254"/>
    <lineage>
        <taxon>Eukaryota</taxon>
        <taxon>Fungi</taxon>
        <taxon>Dikarya</taxon>
        <taxon>Ascomycota</taxon>
        <taxon>Pezizomycotina</taxon>
        <taxon>Dothideomycetes</taxon>
        <taxon>Pleosporomycetidae</taxon>
        <taxon>Pleosporales</taxon>
        <taxon>Massarineae</taxon>
        <taxon>Didymosphaeriaceae</taxon>
        <taxon>Paraconiothyrium</taxon>
    </lineage>
</organism>
<dbReference type="InterPro" id="IPR015034">
    <property type="entry name" value="Bles03"/>
</dbReference>
<name>A0ABR3QP14_9PLEO</name>
<dbReference type="PANTHER" id="PTHR31977:SF1">
    <property type="entry name" value="UPF0696 PROTEIN C11ORF68"/>
    <property type="match status" value="1"/>
</dbReference>
<dbReference type="Gene3D" id="3.30.760.10">
    <property type="entry name" value="RNA Cap, Translation Initiation Factor Eif4e"/>
    <property type="match status" value="1"/>
</dbReference>
<proteinExistence type="inferred from homology"/>
<evidence type="ECO:0000313" key="3">
    <source>
        <dbReference type="Proteomes" id="UP001521785"/>
    </source>
</evidence>
<evidence type="ECO:0008006" key="4">
    <source>
        <dbReference type="Google" id="ProtNLM"/>
    </source>
</evidence>
<evidence type="ECO:0000313" key="2">
    <source>
        <dbReference type="EMBL" id="KAL1593899.1"/>
    </source>
</evidence>
<dbReference type="Pfam" id="PF08939">
    <property type="entry name" value="Bles03"/>
    <property type="match status" value="1"/>
</dbReference>